<evidence type="ECO:0000313" key="3">
    <source>
        <dbReference type="EMBL" id="KAG9238509.1"/>
    </source>
</evidence>
<feature type="domain" description="Zn(2)-C6 fungal-type" evidence="2">
    <location>
        <begin position="9"/>
        <end position="37"/>
    </location>
</feature>
<dbReference type="PANTHER" id="PTHR38111:SF11">
    <property type="entry name" value="TRANSCRIPTION FACTOR DOMAIN-CONTAINING PROTEIN-RELATED"/>
    <property type="match status" value="1"/>
</dbReference>
<dbReference type="PROSITE" id="PS00463">
    <property type="entry name" value="ZN2_CY6_FUNGAL_1"/>
    <property type="match status" value="1"/>
</dbReference>
<dbReference type="SMART" id="SM00066">
    <property type="entry name" value="GAL4"/>
    <property type="match status" value="1"/>
</dbReference>
<keyword evidence="1" id="KW-0539">Nucleus</keyword>
<dbReference type="Proteomes" id="UP000824998">
    <property type="component" value="Unassembled WGS sequence"/>
</dbReference>
<dbReference type="EMBL" id="MU251369">
    <property type="protein sequence ID" value="KAG9238509.1"/>
    <property type="molecule type" value="Genomic_DNA"/>
</dbReference>
<dbReference type="Gene3D" id="4.10.240.10">
    <property type="entry name" value="Zn(2)-C6 fungal-type DNA-binding domain"/>
    <property type="match status" value="1"/>
</dbReference>
<evidence type="ECO:0000259" key="2">
    <source>
        <dbReference type="PROSITE" id="PS50048"/>
    </source>
</evidence>
<sequence length="485" mass="54377">MPGVPSSRGCDACRKQKKKCDQSKPSCSRCTRLRLDCIGSGQQRYKFKEQKIVTRLKKEKSTENSIVLPGTWISISPIPSNDESPVLCGLVSTLEVTDLRFDLTYYGGFLRDIPRRLGDNAALDSSVAALACAFPSVYTRRQSPEMLDKYVHALKTLRVCLNDPIIVYASNTLCAIYLIEICQSWIGRHDDHITCHGEIIAHLLNAAPVEVWRDDFEVELLVTVCAPVIIESFVNPKIRLDRFFSNMTKTYGESHGPYKPPKSNDLDASLESIRLRNLVKIADYFRNPELHRSQIASTYQQLQTDSPRVRQRLSQTAYSISKVQNPAQAYLAHKEHTSWQAAYGLVNTLVLILGSILLIFDPYEIGLLEDMTTFTGEVIQLAKNTSQYRPLGSGYIPLCLVAAWAATCGTAEQAKVEGVLADWQSDFEETRWMNMAVALKSTYEDLRLRSSLSQLEISLDYCEEQNLNRAEQAHGIGTTGACSVM</sequence>
<dbReference type="InterPro" id="IPR001138">
    <property type="entry name" value="Zn2Cys6_DnaBD"/>
</dbReference>
<dbReference type="GO" id="GO:0008270">
    <property type="term" value="F:zinc ion binding"/>
    <property type="evidence" value="ECO:0007669"/>
    <property type="project" value="InterPro"/>
</dbReference>
<dbReference type="Pfam" id="PF00172">
    <property type="entry name" value="Zn_clus"/>
    <property type="match status" value="1"/>
</dbReference>
<dbReference type="SUPFAM" id="SSF57701">
    <property type="entry name" value="Zn2/Cys6 DNA-binding domain"/>
    <property type="match status" value="1"/>
</dbReference>
<dbReference type="OrthoDB" id="4314040at2759"/>
<reference evidence="3" key="1">
    <citation type="journal article" date="2021" name="IMA Fungus">
        <title>Genomic characterization of three marine fungi, including Emericellopsis atlantica sp. nov. with signatures of a generalist lifestyle and marine biomass degradation.</title>
        <authorList>
            <person name="Hagestad O.C."/>
            <person name="Hou L."/>
            <person name="Andersen J.H."/>
            <person name="Hansen E.H."/>
            <person name="Altermark B."/>
            <person name="Li C."/>
            <person name="Kuhnert E."/>
            <person name="Cox R.J."/>
            <person name="Crous P.W."/>
            <person name="Spatafora J.W."/>
            <person name="Lail K."/>
            <person name="Amirebrahimi M."/>
            <person name="Lipzen A."/>
            <person name="Pangilinan J."/>
            <person name="Andreopoulos W."/>
            <person name="Hayes R.D."/>
            <person name="Ng V."/>
            <person name="Grigoriev I.V."/>
            <person name="Jackson S.A."/>
            <person name="Sutton T.D.S."/>
            <person name="Dobson A.D.W."/>
            <person name="Rama T."/>
        </authorList>
    </citation>
    <scope>NUCLEOTIDE SEQUENCE</scope>
    <source>
        <strain evidence="3">TRa018bII</strain>
    </source>
</reference>
<proteinExistence type="predicted"/>
<dbReference type="PANTHER" id="PTHR38111">
    <property type="entry name" value="ZN(2)-C6 FUNGAL-TYPE DOMAIN-CONTAINING PROTEIN-RELATED"/>
    <property type="match status" value="1"/>
</dbReference>
<dbReference type="CDD" id="cd00067">
    <property type="entry name" value="GAL4"/>
    <property type="match status" value="1"/>
</dbReference>
<dbReference type="InterPro" id="IPR053178">
    <property type="entry name" value="Osmoadaptation_assoc"/>
</dbReference>
<protein>
    <recommendedName>
        <fullName evidence="2">Zn(2)-C6 fungal-type domain-containing protein</fullName>
    </recommendedName>
</protein>
<organism evidence="3 4">
    <name type="scientific">Amylocarpus encephaloides</name>
    <dbReference type="NCBI Taxonomy" id="45428"/>
    <lineage>
        <taxon>Eukaryota</taxon>
        <taxon>Fungi</taxon>
        <taxon>Dikarya</taxon>
        <taxon>Ascomycota</taxon>
        <taxon>Pezizomycotina</taxon>
        <taxon>Leotiomycetes</taxon>
        <taxon>Helotiales</taxon>
        <taxon>Helotiales incertae sedis</taxon>
        <taxon>Amylocarpus</taxon>
    </lineage>
</organism>
<name>A0A9P7YRK5_9HELO</name>
<evidence type="ECO:0000256" key="1">
    <source>
        <dbReference type="ARBA" id="ARBA00023242"/>
    </source>
</evidence>
<dbReference type="GO" id="GO:0000981">
    <property type="term" value="F:DNA-binding transcription factor activity, RNA polymerase II-specific"/>
    <property type="evidence" value="ECO:0007669"/>
    <property type="project" value="InterPro"/>
</dbReference>
<accession>A0A9P7YRK5</accession>
<dbReference type="InterPro" id="IPR036864">
    <property type="entry name" value="Zn2-C6_fun-type_DNA-bd_sf"/>
</dbReference>
<dbReference type="AlphaFoldDB" id="A0A9P7YRK5"/>
<dbReference type="PROSITE" id="PS50048">
    <property type="entry name" value="ZN2_CY6_FUNGAL_2"/>
    <property type="match status" value="1"/>
</dbReference>
<keyword evidence="4" id="KW-1185">Reference proteome</keyword>
<gene>
    <name evidence="3" type="ORF">BJ875DRAFT_450939</name>
</gene>
<evidence type="ECO:0000313" key="4">
    <source>
        <dbReference type="Proteomes" id="UP000824998"/>
    </source>
</evidence>
<comment type="caution">
    <text evidence="3">The sequence shown here is derived from an EMBL/GenBank/DDBJ whole genome shotgun (WGS) entry which is preliminary data.</text>
</comment>